<feature type="transmembrane region" description="Helical" evidence="1">
    <location>
        <begin position="382"/>
        <end position="398"/>
    </location>
</feature>
<feature type="transmembrane region" description="Helical" evidence="1">
    <location>
        <begin position="357"/>
        <end position="376"/>
    </location>
</feature>
<reference evidence="3" key="1">
    <citation type="journal article" date="2019" name="Int. J. Syst. Evol. Microbiol.">
        <title>The Global Catalogue of Microorganisms (GCM) 10K type strain sequencing project: providing services to taxonomists for standard genome sequencing and annotation.</title>
        <authorList>
            <consortium name="The Broad Institute Genomics Platform"/>
            <consortium name="The Broad Institute Genome Sequencing Center for Infectious Disease"/>
            <person name="Wu L."/>
            <person name="Ma J."/>
        </authorList>
    </citation>
    <scope>NUCLEOTIDE SEQUENCE [LARGE SCALE GENOMIC DNA]</scope>
    <source>
        <strain evidence="3">CGMCC 4.1469</strain>
    </source>
</reference>
<gene>
    <name evidence="2" type="ORF">ACFQDI_05525</name>
</gene>
<accession>A0ABW0KLH4</accession>
<name>A0ABW0KLH4_9BACT</name>
<comment type="caution">
    <text evidence="2">The sequence shown here is derived from an EMBL/GenBank/DDBJ whole genome shotgun (WGS) entry which is preliminary data.</text>
</comment>
<feature type="transmembrane region" description="Helical" evidence="1">
    <location>
        <begin position="327"/>
        <end position="345"/>
    </location>
</feature>
<protein>
    <recommendedName>
        <fullName evidence="4">CHASE2 domain-containing protein</fullName>
    </recommendedName>
</protein>
<keyword evidence="1" id="KW-0472">Membrane</keyword>
<evidence type="ECO:0008006" key="4">
    <source>
        <dbReference type="Google" id="ProtNLM"/>
    </source>
</evidence>
<organism evidence="2 3">
    <name type="scientific">Prosthecobacter fluviatilis</name>
    <dbReference type="NCBI Taxonomy" id="445931"/>
    <lineage>
        <taxon>Bacteria</taxon>
        <taxon>Pseudomonadati</taxon>
        <taxon>Verrucomicrobiota</taxon>
        <taxon>Verrucomicrobiia</taxon>
        <taxon>Verrucomicrobiales</taxon>
        <taxon>Verrucomicrobiaceae</taxon>
        <taxon>Prosthecobacter</taxon>
    </lineage>
</organism>
<evidence type="ECO:0000313" key="3">
    <source>
        <dbReference type="Proteomes" id="UP001596052"/>
    </source>
</evidence>
<keyword evidence="1" id="KW-1133">Transmembrane helix</keyword>
<evidence type="ECO:0000256" key="1">
    <source>
        <dbReference type="SAM" id="Phobius"/>
    </source>
</evidence>
<dbReference type="RefSeq" id="WP_377164261.1">
    <property type="nucleotide sequence ID" value="NZ_JBHSMQ010000002.1"/>
</dbReference>
<keyword evidence="1" id="KW-0812">Transmembrane</keyword>
<dbReference type="Proteomes" id="UP001596052">
    <property type="component" value="Unassembled WGS sequence"/>
</dbReference>
<sequence>MLRALILILLLGSFGWWLDREHQAGRFQRVDELFLDFLVANTRERFVLAKDQAMKESPVVFVKMRTADRAEYAGWPPRPLDWRMILKGLQPYDPAVVVVPETLFWGRPPPEFVAEAAQALLPIPSTVLGVEAELATTRDTPAFLGGLENSLPVFQKVHGNMQSVPPLKALISAPDELMRAQAELGIAISRQEKETVLLPYAVQEGGRLLPTVLAQALARFTKTPYAKHRLALETGSGAYLADGVFVNLTRNAEWVCMDRAVPEVDALNLMTTELAEALSPQDKQHLSGGKLIVIGTDDAQTGGLARLHAVALAEILAMPRLRLLPDWAQWIIWGAAGLMGLWLVLFVPRKKAIPRGLLCIFAALVTCFLAFQSSLIWCPPTIPAALLAVSAVFARFAGRRISPAS</sequence>
<evidence type="ECO:0000313" key="2">
    <source>
        <dbReference type="EMBL" id="MFC5454308.1"/>
    </source>
</evidence>
<dbReference type="EMBL" id="JBHSMQ010000002">
    <property type="protein sequence ID" value="MFC5454308.1"/>
    <property type="molecule type" value="Genomic_DNA"/>
</dbReference>
<keyword evidence="3" id="KW-1185">Reference proteome</keyword>
<proteinExistence type="predicted"/>